<feature type="region of interest" description="Disordered" evidence="1">
    <location>
        <begin position="1"/>
        <end position="109"/>
    </location>
</feature>
<reference evidence="2" key="2">
    <citation type="submission" date="2023-05" db="EMBL/GenBank/DDBJ databases">
        <authorList>
            <consortium name="Lawrence Berkeley National Laboratory"/>
            <person name="Steindorff A."/>
            <person name="Hensen N."/>
            <person name="Bonometti L."/>
            <person name="Westerberg I."/>
            <person name="Brannstrom I.O."/>
            <person name="Guillou S."/>
            <person name="Cros-Aarteil S."/>
            <person name="Calhoun S."/>
            <person name="Haridas S."/>
            <person name="Kuo A."/>
            <person name="Mondo S."/>
            <person name="Pangilinan J."/>
            <person name="Riley R."/>
            <person name="Labutti K."/>
            <person name="Andreopoulos B."/>
            <person name="Lipzen A."/>
            <person name="Chen C."/>
            <person name="Yanf M."/>
            <person name="Daum C."/>
            <person name="Ng V."/>
            <person name="Clum A."/>
            <person name="Ohm R."/>
            <person name="Martin F."/>
            <person name="Silar P."/>
            <person name="Natvig D."/>
            <person name="Lalanne C."/>
            <person name="Gautier V."/>
            <person name="Ament-Velasquez S.L."/>
            <person name="Kruys A."/>
            <person name="Hutchinson M.I."/>
            <person name="Powell A.J."/>
            <person name="Barry K."/>
            <person name="Miller A.N."/>
            <person name="Grigoriev I.V."/>
            <person name="Debuchy R."/>
            <person name="Gladieux P."/>
            <person name="Thoren M.H."/>
            <person name="Johannesson H."/>
        </authorList>
    </citation>
    <scope>NUCLEOTIDE SEQUENCE</scope>
    <source>
        <strain evidence="2">CBS 359.72</strain>
    </source>
</reference>
<evidence type="ECO:0000313" key="2">
    <source>
        <dbReference type="EMBL" id="KAK4252263.1"/>
    </source>
</evidence>
<feature type="compositionally biased region" description="Low complexity" evidence="1">
    <location>
        <begin position="18"/>
        <end position="34"/>
    </location>
</feature>
<sequence>MADNLPSGTEYRAGRADSTSSASSTGSTTSATTGWAGEQQQSKQTAVPGRPDPKNHQPFRRPSHPLFEGLTAQKRKDDPVSLARRQSMNEQRSTPGFLGQMWNNWVRGK</sequence>
<reference evidence="2" key="1">
    <citation type="journal article" date="2023" name="Mol. Phylogenet. Evol.">
        <title>Genome-scale phylogeny and comparative genomics of the fungal order Sordariales.</title>
        <authorList>
            <person name="Hensen N."/>
            <person name="Bonometti L."/>
            <person name="Westerberg I."/>
            <person name="Brannstrom I.O."/>
            <person name="Guillou S."/>
            <person name="Cros-Aarteil S."/>
            <person name="Calhoun S."/>
            <person name="Haridas S."/>
            <person name="Kuo A."/>
            <person name="Mondo S."/>
            <person name="Pangilinan J."/>
            <person name="Riley R."/>
            <person name="LaButti K."/>
            <person name="Andreopoulos B."/>
            <person name="Lipzen A."/>
            <person name="Chen C."/>
            <person name="Yan M."/>
            <person name="Daum C."/>
            <person name="Ng V."/>
            <person name="Clum A."/>
            <person name="Steindorff A."/>
            <person name="Ohm R.A."/>
            <person name="Martin F."/>
            <person name="Silar P."/>
            <person name="Natvig D.O."/>
            <person name="Lalanne C."/>
            <person name="Gautier V."/>
            <person name="Ament-Velasquez S.L."/>
            <person name="Kruys A."/>
            <person name="Hutchinson M.I."/>
            <person name="Powell A.J."/>
            <person name="Barry K."/>
            <person name="Miller A.N."/>
            <person name="Grigoriev I.V."/>
            <person name="Debuchy R."/>
            <person name="Gladieux P."/>
            <person name="Hiltunen Thoren M."/>
            <person name="Johannesson H."/>
        </authorList>
    </citation>
    <scope>NUCLEOTIDE SEQUENCE</scope>
    <source>
        <strain evidence="2">CBS 359.72</strain>
    </source>
</reference>
<feature type="compositionally biased region" description="Polar residues" evidence="1">
    <location>
        <begin position="84"/>
        <end position="94"/>
    </location>
</feature>
<evidence type="ECO:0000313" key="3">
    <source>
        <dbReference type="Proteomes" id="UP001303647"/>
    </source>
</evidence>
<gene>
    <name evidence="2" type="ORF">C7999DRAFT_26986</name>
</gene>
<dbReference type="EMBL" id="MU857601">
    <property type="protein sequence ID" value="KAK4252263.1"/>
    <property type="molecule type" value="Genomic_DNA"/>
</dbReference>
<evidence type="ECO:0008006" key="4">
    <source>
        <dbReference type="Google" id="ProtNLM"/>
    </source>
</evidence>
<name>A0AAN7D5L2_9PEZI</name>
<dbReference type="AlphaFoldDB" id="A0AAN7D5L2"/>
<protein>
    <recommendedName>
        <fullName evidence="4">Conidiation-specific protein 8</fullName>
    </recommendedName>
</protein>
<dbReference type="Proteomes" id="UP001303647">
    <property type="component" value="Unassembled WGS sequence"/>
</dbReference>
<organism evidence="2 3">
    <name type="scientific">Corynascus novoguineensis</name>
    <dbReference type="NCBI Taxonomy" id="1126955"/>
    <lineage>
        <taxon>Eukaryota</taxon>
        <taxon>Fungi</taxon>
        <taxon>Dikarya</taxon>
        <taxon>Ascomycota</taxon>
        <taxon>Pezizomycotina</taxon>
        <taxon>Sordariomycetes</taxon>
        <taxon>Sordariomycetidae</taxon>
        <taxon>Sordariales</taxon>
        <taxon>Chaetomiaceae</taxon>
        <taxon>Corynascus</taxon>
    </lineage>
</organism>
<comment type="caution">
    <text evidence="2">The sequence shown here is derived from an EMBL/GenBank/DDBJ whole genome shotgun (WGS) entry which is preliminary data.</text>
</comment>
<evidence type="ECO:0000256" key="1">
    <source>
        <dbReference type="SAM" id="MobiDB-lite"/>
    </source>
</evidence>
<proteinExistence type="predicted"/>
<accession>A0AAN7D5L2</accession>
<keyword evidence="3" id="KW-1185">Reference proteome</keyword>